<dbReference type="InterPro" id="IPR028994">
    <property type="entry name" value="Integrin_alpha_N"/>
</dbReference>
<dbReference type="AlphaFoldDB" id="X1DQS4"/>
<organism evidence="1">
    <name type="scientific">marine sediment metagenome</name>
    <dbReference type="NCBI Taxonomy" id="412755"/>
    <lineage>
        <taxon>unclassified sequences</taxon>
        <taxon>metagenomes</taxon>
        <taxon>ecological metagenomes</taxon>
    </lineage>
</organism>
<gene>
    <name evidence="1" type="ORF">S01H4_49350</name>
</gene>
<proteinExistence type="predicted"/>
<accession>X1DQS4</accession>
<dbReference type="EMBL" id="BART01027909">
    <property type="protein sequence ID" value="GAG98771.1"/>
    <property type="molecule type" value="Genomic_DNA"/>
</dbReference>
<comment type="caution">
    <text evidence="1">The sequence shown here is derived from an EMBL/GenBank/DDBJ whole genome shotgun (WGS) entry which is preliminary data.</text>
</comment>
<name>X1DQS4_9ZZZZ</name>
<feature type="non-terminal residue" evidence="1">
    <location>
        <position position="1"/>
    </location>
</feature>
<dbReference type="SUPFAM" id="SSF69318">
    <property type="entry name" value="Integrin alpha N-terminal domain"/>
    <property type="match status" value="1"/>
</dbReference>
<reference evidence="1" key="1">
    <citation type="journal article" date="2014" name="Front. Microbiol.">
        <title>High frequency of phylogenetically diverse reductive dehalogenase-homologous genes in deep subseafloor sedimentary metagenomes.</title>
        <authorList>
            <person name="Kawai M."/>
            <person name="Futagami T."/>
            <person name="Toyoda A."/>
            <person name="Takaki Y."/>
            <person name="Nishi S."/>
            <person name="Hori S."/>
            <person name="Arai W."/>
            <person name="Tsubouchi T."/>
            <person name="Morono Y."/>
            <person name="Uchiyama I."/>
            <person name="Ito T."/>
            <person name="Fujiyama A."/>
            <person name="Inagaki F."/>
            <person name="Takami H."/>
        </authorList>
    </citation>
    <scope>NUCLEOTIDE SEQUENCE</scope>
    <source>
        <strain evidence="1">Expedition CK06-06</strain>
    </source>
</reference>
<dbReference type="Gene3D" id="2.130.10.130">
    <property type="entry name" value="Integrin alpha, N-terminal"/>
    <property type="match status" value="1"/>
</dbReference>
<feature type="non-terminal residue" evidence="1">
    <location>
        <position position="274"/>
    </location>
</feature>
<evidence type="ECO:0000313" key="1">
    <source>
        <dbReference type="EMBL" id="GAG98771.1"/>
    </source>
</evidence>
<protein>
    <submittedName>
        <fullName evidence="1">Uncharacterized protein</fullName>
    </submittedName>
</protein>
<sequence length="274" mass="28171">IDDLAIGADQEQTNGDAHAGAVYLIRGGDWLLTATDIDLADFGTVAAGKIARIKPRPIAVDDNTDEYHFGATLQLADLDGNNKAELIAAATLNRSGAAQRPVGGVAHSSGGTTHGTVYIAWDDNFGGDWTPAPDFVIGAGSGSYSIINGSSNRAENPGPQNISFGEEILGGLDYDNNGATDLFVGDLTAGGYGNVSRSLAGLAHVIYDAEDTLKDKEIELDSPPEGFNMATFLGPKSGAIAGDTALHGDFNDDGIADLAFSSPMDSPQGVTNAA</sequence>